<dbReference type="Pfam" id="PF02424">
    <property type="entry name" value="ApbE"/>
    <property type="match status" value="1"/>
</dbReference>
<keyword evidence="8 11" id="KW-0460">Magnesium</keyword>
<evidence type="ECO:0000256" key="6">
    <source>
        <dbReference type="ARBA" id="ARBA00022723"/>
    </source>
</evidence>
<keyword evidence="6 11" id="KW-0479">Metal-binding</keyword>
<dbReference type="InterPro" id="IPR024932">
    <property type="entry name" value="ApbE"/>
</dbReference>
<name>A0ABU9YY72_9RHOO</name>
<keyword evidence="5 11" id="KW-0808">Transferase</keyword>
<keyword evidence="13" id="KW-1185">Reference proteome</keyword>
<evidence type="ECO:0000256" key="3">
    <source>
        <dbReference type="ARBA" id="ARBA00016337"/>
    </source>
</evidence>
<sequence length="357" mass="38457">MLPAASPRTHLRHIALYLLISLAACLLLVACDRNPLVRQESYVFGTRVEVLSAGVAEQQAQDALAAVLREFDRIHQTYHAWQPSQLTAVTAACQSGKPLQVTAEMAGLIRASQDFAQRSKQLFEPAIGKLIELWGFHADTFTPRLPADSEIKALLAAHPQVAQISFAGNTLQCHNPAIALDLGGIAKGWALDQAAAILHAHGVHNALINIGGNVMALGKKGDQPWQVGIQDPRGSGAIASLSLYDGEAVGTSGDYQRFFELGGQRYSHLIDPRSGRPAEGTEAVTVLVTPRAHAGMLSDVTSKPVFLGGADGWRAMAQRMDIQHVLRVDGTGRIQVTQAMQARLRWSEGRHADEVVN</sequence>
<dbReference type="EMBL" id="JBDIVE010000004">
    <property type="protein sequence ID" value="MEN3068748.1"/>
    <property type="molecule type" value="Genomic_DNA"/>
</dbReference>
<evidence type="ECO:0000256" key="5">
    <source>
        <dbReference type="ARBA" id="ARBA00022679"/>
    </source>
</evidence>
<evidence type="ECO:0000256" key="7">
    <source>
        <dbReference type="ARBA" id="ARBA00022827"/>
    </source>
</evidence>
<evidence type="ECO:0000256" key="9">
    <source>
        <dbReference type="ARBA" id="ARBA00031306"/>
    </source>
</evidence>
<proteinExistence type="inferred from homology"/>
<keyword evidence="7 11" id="KW-0274">FAD</keyword>
<keyword evidence="4 11" id="KW-0285">Flavoprotein</keyword>
<dbReference type="EC" id="2.7.1.180" evidence="2 11"/>
<dbReference type="PIRSF" id="PIRSF006268">
    <property type="entry name" value="ApbE"/>
    <property type="match status" value="1"/>
</dbReference>
<protein>
    <recommendedName>
        <fullName evidence="3 11">FAD:protein FMN transferase</fullName>
        <ecNumber evidence="2 11">2.7.1.180</ecNumber>
    </recommendedName>
    <alternativeName>
        <fullName evidence="9 11">Flavin transferase</fullName>
    </alternativeName>
</protein>
<dbReference type="PANTHER" id="PTHR30040:SF2">
    <property type="entry name" value="FAD:PROTEIN FMN TRANSFERASE"/>
    <property type="match status" value="1"/>
</dbReference>
<organism evidence="12 13">
    <name type="scientific">Uliginosibacterium sediminicola</name>
    <dbReference type="NCBI Taxonomy" id="2024550"/>
    <lineage>
        <taxon>Bacteria</taxon>
        <taxon>Pseudomonadati</taxon>
        <taxon>Pseudomonadota</taxon>
        <taxon>Betaproteobacteria</taxon>
        <taxon>Rhodocyclales</taxon>
        <taxon>Zoogloeaceae</taxon>
        <taxon>Uliginosibacterium</taxon>
    </lineage>
</organism>
<comment type="catalytic activity">
    <reaction evidence="10 11">
        <text>L-threonyl-[protein] + FAD = FMN-L-threonyl-[protein] + AMP + H(+)</text>
        <dbReference type="Rhea" id="RHEA:36847"/>
        <dbReference type="Rhea" id="RHEA-COMP:11060"/>
        <dbReference type="Rhea" id="RHEA-COMP:11061"/>
        <dbReference type="ChEBI" id="CHEBI:15378"/>
        <dbReference type="ChEBI" id="CHEBI:30013"/>
        <dbReference type="ChEBI" id="CHEBI:57692"/>
        <dbReference type="ChEBI" id="CHEBI:74257"/>
        <dbReference type="ChEBI" id="CHEBI:456215"/>
        <dbReference type="EC" id="2.7.1.180"/>
    </reaction>
</comment>
<evidence type="ECO:0000256" key="8">
    <source>
        <dbReference type="ARBA" id="ARBA00022842"/>
    </source>
</evidence>
<comment type="caution">
    <text evidence="12">The sequence shown here is derived from an EMBL/GenBank/DDBJ whole genome shotgun (WGS) entry which is preliminary data.</text>
</comment>
<accession>A0ABU9YY72</accession>
<dbReference type="Gene3D" id="3.10.520.10">
    <property type="entry name" value="ApbE-like domains"/>
    <property type="match status" value="1"/>
</dbReference>
<evidence type="ECO:0000256" key="4">
    <source>
        <dbReference type="ARBA" id="ARBA00022630"/>
    </source>
</evidence>
<dbReference type="SUPFAM" id="SSF143631">
    <property type="entry name" value="ApbE-like"/>
    <property type="match status" value="1"/>
</dbReference>
<gene>
    <name evidence="12" type="ORF">ABDB84_09680</name>
</gene>
<evidence type="ECO:0000313" key="12">
    <source>
        <dbReference type="EMBL" id="MEN3068748.1"/>
    </source>
</evidence>
<dbReference type="Proteomes" id="UP001410394">
    <property type="component" value="Unassembled WGS sequence"/>
</dbReference>
<comment type="similarity">
    <text evidence="11">Belongs to the ApbE family.</text>
</comment>
<evidence type="ECO:0000256" key="10">
    <source>
        <dbReference type="ARBA" id="ARBA00048540"/>
    </source>
</evidence>
<dbReference type="RefSeq" id="WP_345919519.1">
    <property type="nucleotide sequence ID" value="NZ_JBDIVE010000004.1"/>
</dbReference>
<evidence type="ECO:0000256" key="11">
    <source>
        <dbReference type="PIRNR" id="PIRNR006268"/>
    </source>
</evidence>
<reference evidence="12 13" key="1">
    <citation type="journal article" date="2018" name="Int. J. Syst. Evol. Microbiol.">
        <title>Uliginosibacterium sediminicola sp. nov., isolated from freshwater sediment.</title>
        <authorList>
            <person name="Hwang W.M."/>
            <person name="Kim S.M."/>
            <person name="Kang K."/>
            <person name="Ahn T.Y."/>
        </authorList>
    </citation>
    <scope>NUCLEOTIDE SEQUENCE [LARGE SCALE GENOMIC DNA]</scope>
    <source>
        <strain evidence="12 13">M1-21</strain>
    </source>
</reference>
<dbReference type="PANTHER" id="PTHR30040">
    <property type="entry name" value="THIAMINE BIOSYNTHESIS LIPOPROTEIN APBE"/>
    <property type="match status" value="1"/>
</dbReference>
<evidence type="ECO:0000256" key="2">
    <source>
        <dbReference type="ARBA" id="ARBA00011955"/>
    </source>
</evidence>
<evidence type="ECO:0000256" key="1">
    <source>
        <dbReference type="ARBA" id="ARBA00001946"/>
    </source>
</evidence>
<comment type="cofactor">
    <cofactor evidence="1">
        <name>Mg(2+)</name>
        <dbReference type="ChEBI" id="CHEBI:18420"/>
    </cofactor>
</comment>
<dbReference type="GO" id="GO:0016740">
    <property type="term" value="F:transferase activity"/>
    <property type="evidence" value="ECO:0007669"/>
    <property type="project" value="UniProtKB-KW"/>
</dbReference>
<evidence type="ECO:0000313" key="13">
    <source>
        <dbReference type="Proteomes" id="UP001410394"/>
    </source>
</evidence>
<dbReference type="InterPro" id="IPR003374">
    <property type="entry name" value="ApbE-like_sf"/>
</dbReference>